<dbReference type="Gene3D" id="2.60.120.1440">
    <property type="match status" value="1"/>
</dbReference>
<gene>
    <name evidence="3" type="ORF">K4G66_20935</name>
</gene>
<dbReference type="Pfam" id="PF04773">
    <property type="entry name" value="FecR"/>
    <property type="match status" value="1"/>
</dbReference>
<evidence type="ECO:0000259" key="1">
    <source>
        <dbReference type="Pfam" id="PF04773"/>
    </source>
</evidence>
<dbReference type="InterPro" id="IPR006860">
    <property type="entry name" value="FecR"/>
</dbReference>
<dbReference type="Gene3D" id="3.55.50.30">
    <property type="match status" value="1"/>
</dbReference>
<dbReference type="PANTHER" id="PTHR30273">
    <property type="entry name" value="PERIPLASMIC SIGNAL SENSOR AND SIGMA FACTOR ACTIVATOR FECR-RELATED"/>
    <property type="match status" value="1"/>
</dbReference>
<proteinExistence type="predicted"/>
<dbReference type="AlphaFoldDB" id="A0AA49GIX2"/>
<feature type="domain" description="FecR protein" evidence="1">
    <location>
        <begin position="132"/>
        <end position="223"/>
    </location>
</feature>
<dbReference type="GO" id="GO:0016989">
    <property type="term" value="F:sigma factor antagonist activity"/>
    <property type="evidence" value="ECO:0007669"/>
    <property type="project" value="TreeGrafter"/>
</dbReference>
<evidence type="ECO:0000259" key="2">
    <source>
        <dbReference type="Pfam" id="PF16344"/>
    </source>
</evidence>
<organism evidence="3">
    <name type="scientific">Roseihalotalea indica</name>
    <dbReference type="NCBI Taxonomy" id="2867963"/>
    <lineage>
        <taxon>Bacteria</taxon>
        <taxon>Pseudomonadati</taxon>
        <taxon>Bacteroidota</taxon>
        <taxon>Cytophagia</taxon>
        <taxon>Cytophagales</taxon>
        <taxon>Catalimonadaceae</taxon>
        <taxon>Roseihalotalea</taxon>
    </lineage>
</organism>
<feature type="domain" description="Protein FecR C-terminal" evidence="2">
    <location>
        <begin position="267"/>
        <end position="334"/>
    </location>
</feature>
<dbReference type="InterPro" id="IPR012373">
    <property type="entry name" value="Ferrdict_sens_TM"/>
</dbReference>
<sequence length="338" mass="38712">MDIHLLNKFYQGKCSAEEKALVIRWLEEEEQDEDFMQQLADHWEEYEELPNDHDAPAILKNIQARIQAEEQNPRLFSEPTQTPISIRPGYSNWLRAAAILIVGLGIGWASYQFLAESMPRPSPQTMIRKDVESGQKLTVNLSDGTQVILNAESTLTYPEKFSTDKREVVLVGEAFFDVARDSSRPFTIKAQDISVTVLGTSFNVNAYEGDSTLSVAVATGQVKVDKPAHQTYFLEPGKELKYQPKLDRFEMTDYDKMERLAWKEGILYFKDASLPEVAKTLERWYGVDIVIDGDYGDDWLYSGVFERQSLENVLEGMSYVQHFDFEIDNKHVIISQKK</sequence>
<reference evidence="3" key="1">
    <citation type="journal article" date="2023" name="Comput. Struct. Biotechnol. J.">
        <title>Discovery of a novel marine Bacteroidetes with a rich repertoire of carbohydrate-active enzymes.</title>
        <authorList>
            <person name="Chen B."/>
            <person name="Liu G."/>
            <person name="Chen Q."/>
            <person name="Wang H."/>
            <person name="Liu L."/>
            <person name="Tang K."/>
        </authorList>
    </citation>
    <scope>NUCLEOTIDE SEQUENCE</scope>
    <source>
        <strain evidence="3">TK19036</strain>
    </source>
</reference>
<accession>A0AA49GIX2</accession>
<dbReference type="Pfam" id="PF16344">
    <property type="entry name" value="FecR_C"/>
    <property type="match status" value="1"/>
</dbReference>
<dbReference type="InterPro" id="IPR032508">
    <property type="entry name" value="FecR_C"/>
</dbReference>
<dbReference type="EMBL" id="CP120682">
    <property type="protein sequence ID" value="WKN34843.1"/>
    <property type="molecule type" value="Genomic_DNA"/>
</dbReference>
<reference evidence="3" key="2">
    <citation type="journal article" date="2024" name="Antonie Van Leeuwenhoek">
        <title>Roseihalotalea indica gen. nov., sp. nov., a halophilic Bacteroidetes from mesopelagic Southwest Indian Ocean with higher carbohydrate metabolic potential.</title>
        <authorList>
            <person name="Chen B."/>
            <person name="Zhang M."/>
            <person name="Lin D."/>
            <person name="Ye J."/>
            <person name="Tang K."/>
        </authorList>
    </citation>
    <scope>NUCLEOTIDE SEQUENCE</scope>
    <source>
        <strain evidence="3">TK19036</strain>
    </source>
</reference>
<dbReference type="PIRSF" id="PIRSF018266">
    <property type="entry name" value="FecR"/>
    <property type="match status" value="1"/>
</dbReference>
<protein>
    <submittedName>
        <fullName evidence="3">DUF4974 domain-containing protein</fullName>
    </submittedName>
</protein>
<dbReference type="PANTHER" id="PTHR30273:SF2">
    <property type="entry name" value="PROTEIN FECR"/>
    <property type="match status" value="1"/>
</dbReference>
<evidence type="ECO:0000313" key="3">
    <source>
        <dbReference type="EMBL" id="WKN34843.1"/>
    </source>
</evidence>
<name>A0AA49GIX2_9BACT</name>